<dbReference type="Gene3D" id="3.40.50.300">
    <property type="entry name" value="P-loop containing nucleotide triphosphate hydrolases"/>
    <property type="match status" value="1"/>
</dbReference>
<dbReference type="RefSeq" id="WP_385937724.1">
    <property type="nucleotide sequence ID" value="NZ_JBHSOZ010000002.1"/>
</dbReference>
<evidence type="ECO:0000256" key="1">
    <source>
        <dbReference type="ARBA" id="ARBA00022741"/>
    </source>
</evidence>
<gene>
    <name evidence="3" type="ORF">ACFPU1_01525</name>
</gene>
<dbReference type="InterPro" id="IPR033756">
    <property type="entry name" value="YlxH/NBP35"/>
</dbReference>
<evidence type="ECO:0000256" key="2">
    <source>
        <dbReference type="ARBA" id="ARBA00022840"/>
    </source>
</evidence>
<evidence type="ECO:0000313" key="3">
    <source>
        <dbReference type="EMBL" id="MFC5711454.1"/>
    </source>
</evidence>
<dbReference type="SUPFAM" id="SSF52540">
    <property type="entry name" value="P-loop containing nucleoside triphosphate hydrolases"/>
    <property type="match status" value="1"/>
</dbReference>
<dbReference type="InterPro" id="IPR050445">
    <property type="entry name" value="Bact_polysacc_biosynth/exp"/>
</dbReference>
<keyword evidence="3" id="KW-0808">Transferase</keyword>
<dbReference type="Proteomes" id="UP001596142">
    <property type="component" value="Unassembled WGS sequence"/>
</dbReference>
<dbReference type="PANTHER" id="PTHR32309:SF13">
    <property type="entry name" value="FERRIC ENTEROBACTIN TRANSPORT PROTEIN FEPE"/>
    <property type="match status" value="1"/>
</dbReference>
<keyword evidence="4" id="KW-1185">Reference proteome</keyword>
<dbReference type="NCBIfam" id="TIGR01007">
    <property type="entry name" value="eps_fam"/>
    <property type="match status" value="1"/>
</dbReference>
<sequence length="233" mass="25555">MLKKFRNKNEQGTKTRTLIAKEQPRSPITEQFRTIRTNIQFAAVDEEVSTIMTTSAGPGDGKSTVNANLAVVLAQQGKGALLIDADMRKPTVHYTFRLPNHVGLSNVVTKQMTLQEAVRPTDVEGLDVLSCGPIPPNPSELLGSRMMKELLSEAKKTYEYVILDTPPLLAVTDAQVLASICDGVVLVVSSGKTVKDEAEKAKELIENTNARLLGAVLNRKEKKTSNYMYYYGS</sequence>
<dbReference type="CDD" id="cd05387">
    <property type="entry name" value="BY-kinase"/>
    <property type="match status" value="1"/>
</dbReference>
<organism evidence="3 4">
    <name type="scientific">Thalassorhabdus alkalitolerans</name>
    <dbReference type="NCBI Taxonomy" id="2282697"/>
    <lineage>
        <taxon>Bacteria</taxon>
        <taxon>Bacillati</taxon>
        <taxon>Bacillota</taxon>
        <taxon>Bacilli</taxon>
        <taxon>Bacillales</taxon>
        <taxon>Bacillaceae</taxon>
        <taxon>Thalassorhabdus</taxon>
    </lineage>
</organism>
<accession>A0ABW0YMW7</accession>
<dbReference type="GO" id="GO:0004715">
    <property type="term" value="F:non-membrane spanning protein tyrosine kinase activity"/>
    <property type="evidence" value="ECO:0007669"/>
    <property type="project" value="UniProtKB-EC"/>
</dbReference>
<dbReference type="PANTHER" id="PTHR32309">
    <property type="entry name" value="TYROSINE-PROTEIN KINASE"/>
    <property type="match status" value="1"/>
</dbReference>
<keyword evidence="1" id="KW-0547">Nucleotide-binding</keyword>
<dbReference type="Pfam" id="PF10609">
    <property type="entry name" value="ParA"/>
    <property type="match status" value="1"/>
</dbReference>
<protein>
    <submittedName>
        <fullName evidence="3">CpsD/CapB family tyrosine-protein kinase</fullName>
        <ecNumber evidence="3">2.7.10.2</ecNumber>
    </submittedName>
</protein>
<proteinExistence type="predicted"/>
<comment type="caution">
    <text evidence="3">The sequence shown here is derived from an EMBL/GenBank/DDBJ whole genome shotgun (WGS) entry which is preliminary data.</text>
</comment>
<evidence type="ECO:0000313" key="4">
    <source>
        <dbReference type="Proteomes" id="UP001596142"/>
    </source>
</evidence>
<name>A0ABW0YMW7_9BACI</name>
<dbReference type="InterPro" id="IPR027417">
    <property type="entry name" value="P-loop_NTPase"/>
</dbReference>
<reference evidence="4" key="1">
    <citation type="journal article" date="2019" name="Int. J. Syst. Evol. Microbiol.">
        <title>The Global Catalogue of Microorganisms (GCM) 10K type strain sequencing project: providing services to taxonomists for standard genome sequencing and annotation.</title>
        <authorList>
            <consortium name="The Broad Institute Genomics Platform"/>
            <consortium name="The Broad Institute Genome Sequencing Center for Infectious Disease"/>
            <person name="Wu L."/>
            <person name="Ma J."/>
        </authorList>
    </citation>
    <scope>NUCLEOTIDE SEQUENCE [LARGE SCALE GENOMIC DNA]</scope>
    <source>
        <strain evidence="4">CECT 7184</strain>
    </source>
</reference>
<dbReference type="EMBL" id="JBHSOZ010000002">
    <property type="protein sequence ID" value="MFC5711454.1"/>
    <property type="molecule type" value="Genomic_DNA"/>
</dbReference>
<keyword evidence="3" id="KW-0418">Kinase</keyword>
<keyword evidence="2" id="KW-0067">ATP-binding</keyword>
<dbReference type="InterPro" id="IPR005702">
    <property type="entry name" value="Wzc-like_C"/>
</dbReference>
<dbReference type="EC" id="2.7.10.2" evidence="3"/>